<dbReference type="PANTHER" id="PTHR11902">
    <property type="entry name" value="ENOLASE"/>
    <property type="match status" value="1"/>
</dbReference>
<reference evidence="16" key="1">
    <citation type="submission" date="2020-07" db="EMBL/GenBank/DDBJ databases">
        <title>Huge and variable diversity of episymbiotic CPR bacteria and DPANN archaea in groundwater ecosystems.</title>
        <authorList>
            <person name="He C.Y."/>
            <person name="Keren R."/>
            <person name="Whittaker M."/>
            <person name="Farag I.F."/>
            <person name="Doudna J."/>
            <person name="Cate J.H.D."/>
            <person name="Banfield J.F."/>
        </authorList>
    </citation>
    <scope>NUCLEOTIDE SEQUENCE</scope>
    <source>
        <strain evidence="16">NC_groundwater_1586_Pr3_B-0.1um_66_15</strain>
    </source>
</reference>
<dbReference type="PIRSF" id="PIRSF001400">
    <property type="entry name" value="Enolase"/>
    <property type="match status" value="1"/>
</dbReference>
<dbReference type="Pfam" id="PF03952">
    <property type="entry name" value="Enolase_N"/>
    <property type="match status" value="1"/>
</dbReference>
<evidence type="ECO:0000256" key="13">
    <source>
        <dbReference type="SAM" id="MobiDB-lite"/>
    </source>
</evidence>
<comment type="catalytic activity">
    <reaction evidence="10">
        <text>(2R)-2-phosphoglycerate = phosphoenolpyruvate + H2O</text>
        <dbReference type="Rhea" id="RHEA:10164"/>
        <dbReference type="ChEBI" id="CHEBI:15377"/>
        <dbReference type="ChEBI" id="CHEBI:58289"/>
        <dbReference type="ChEBI" id="CHEBI:58702"/>
        <dbReference type="EC" id="4.2.1.11"/>
    </reaction>
</comment>
<comment type="similarity">
    <text evidence="2 10">Belongs to the enolase family.</text>
</comment>
<keyword evidence="5 10" id="KW-0964">Secreted</keyword>
<dbReference type="SMART" id="SM01193">
    <property type="entry name" value="Enolase_N"/>
    <property type="match status" value="1"/>
</dbReference>
<dbReference type="HAMAP" id="MF_00318">
    <property type="entry name" value="Enolase"/>
    <property type="match status" value="1"/>
</dbReference>
<evidence type="ECO:0000259" key="15">
    <source>
        <dbReference type="SMART" id="SM01193"/>
    </source>
</evidence>
<dbReference type="InterPro" id="IPR000941">
    <property type="entry name" value="Enolase"/>
</dbReference>
<dbReference type="InterPro" id="IPR036849">
    <property type="entry name" value="Enolase-like_C_sf"/>
</dbReference>
<dbReference type="AlphaFoldDB" id="A0A933L1I8"/>
<comment type="subcellular location">
    <subcellularLocation>
        <location evidence="10">Cytoplasm</location>
    </subcellularLocation>
    <subcellularLocation>
        <location evidence="10">Secreted</location>
    </subcellularLocation>
    <subcellularLocation>
        <location evidence="10">Cell surface</location>
    </subcellularLocation>
    <text evidence="10">Fractions of enolase are present in both the cytoplasm and on the cell surface.</text>
</comment>
<dbReference type="NCBIfam" id="TIGR01060">
    <property type="entry name" value="eno"/>
    <property type="match status" value="1"/>
</dbReference>
<dbReference type="SFLD" id="SFLDS00001">
    <property type="entry name" value="Enolase"/>
    <property type="match status" value="1"/>
</dbReference>
<evidence type="ECO:0000256" key="4">
    <source>
        <dbReference type="ARBA" id="ARBA00017068"/>
    </source>
</evidence>
<keyword evidence="10" id="KW-0963">Cytoplasm</keyword>
<evidence type="ECO:0000256" key="6">
    <source>
        <dbReference type="ARBA" id="ARBA00022842"/>
    </source>
</evidence>
<comment type="pathway">
    <text evidence="1 10">Carbohydrate degradation; glycolysis; pyruvate from D-glyceraldehyde 3-phosphate: step 4/5.</text>
</comment>
<evidence type="ECO:0000256" key="9">
    <source>
        <dbReference type="ARBA" id="ARBA00045763"/>
    </source>
</evidence>
<dbReference type="SFLD" id="SFLDF00002">
    <property type="entry name" value="enolase"/>
    <property type="match status" value="1"/>
</dbReference>
<evidence type="ECO:0000256" key="5">
    <source>
        <dbReference type="ARBA" id="ARBA00022525"/>
    </source>
</evidence>
<feature type="domain" description="Enolase N-terminal" evidence="15">
    <location>
        <begin position="5"/>
        <end position="134"/>
    </location>
</feature>
<evidence type="ECO:0000256" key="1">
    <source>
        <dbReference type="ARBA" id="ARBA00005031"/>
    </source>
</evidence>
<dbReference type="SUPFAM" id="SSF51604">
    <property type="entry name" value="Enolase C-terminal domain-like"/>
    <property type="match status" value="1"/>
</dbReference>
<dbReference type="Pfam" id="PF00113">
    <property type="entry name" value="Enolase_C"/>
    <property type="match status" value="1"/>
</dbReference>
<feature type="binding site" evidence="10 12">
    <location>
        <position position="247"/>
    </location>
    <ligand>
        <name>Mg(2+)</name>
        <dbReference type="ChEBI" id="CHEBI:18420"/>
    </ligand>
</feature>
<evidence type="ECO:0000256" key="7">
    <source>
        <dbReference type="ARBA" id="ARBA00023152"/>
    </source>
</evidence>
<dbReference type="SFLD" id="SFLDG00178">
    <property type="entry name" value="enolase"/>
    <property type="match status" value="1"/>
</dbReference>
<feature type="region of interest" description="Disordered" evidence="13">
    <location>
        <begin position="35"/>
        <end position="54"/>
    </location>
</feature>
<comment type="cofactor">
    <cofactor evidence="12">
        <name>Mg(2+)</name>
        <dbReference type="ChEBI" id="CHEBI:18420"/>
    </cofactor>
    <text evidence="12">Mg(2+) is required for catalysis and for stabilizing the dimer.</text>
</comment>
<dbReference type="EMBL" id="JACRAF010000020">
    <property type="protein sequence ID" value="MBI4921482.1"/>
    <property type="molecule type" value="Genomic_DNA"/>
</dbReference>
<dbReference type="PRINTS" id="PR00148">
    <property type="entry name" value="ENOLASE"/>
</dbReference>
<feature type="binding site" evidence="10">
    <location>
        <position position="168"/>
    </location>
    <ligand>
        <name>(2R)-2-phosphoglycerate</name>
        <dbReference type="ChEBI" id="CHEBI:58289"/>
    </ligand>
</feature>
<dbReference type="GO" id="GO:0006096">
    <property type="term" value="P:glycolytic process"/>
    <property type="evidence" value="ECO:0007669"/>
    <property type="project" value="UniProtKB-UniRule"/>
</dbReference>
<dbReference type="GO" id="GO:0005576">
    <property type="term" value="C:extracellular region"/>
    <property type="evidence" value="ECO:0007669"/>
    <property type="project" value="UniProtKB-SubCell"/>
</dbReference>
<dbReference type="PANTHER" id="PTHR11902:SF1">
    <property type="entry name" value="ENOLASE"/>
    <property type="match status" value="1"/>
</dbReference>
<dbReference type="GO" id="GO:0000287">
    <property type="term" value="F:magnesium ion binding"/>
    <property type="evidence" value="ECO:0007669"/>
    <property type="project" value="UniProtKB-UniRule"/>
</dbReference>
<feature type="binding site" evidence="10">
    <location>
        <position position="372"/>
    </location>
    <ligand>
        <name>(2R)-2-phosphoglycerate</name>
        <dbReference type="ChEBI" id="CHEBI:58289"/>
    </ligand>
</feature>
<feature type="binding site" evidence="10">
    <location>
        <position position="393"/>
    </location>
    <ligand>
        <name>(2R)-2-phosphoglycerate</name>
        <dbReference type="ChEBI" id="CHEBI:58289"/>
    </ligand>
</feature>
<evidence type="ECO:0000256" key="2">
    <source>
        <dbReference type="ARBA" id="ARBA00009604"/>
    </source>
</evidence>
<evidence type="ECO:0000259" key="14">
    <source>
        <dbReference type="SMART" id="SM01192"/>
    </source>
</evidence>
<comment type="caution">
    <text evidence="16">The sequence shown here is derived from an EMBL/GenBank/DDBJ whole genome shotgun (WGS) entry which is preliminary data.</text>
</comment>
<feature type="binding site" evidence="10 12">
    <location>
        <position position="317"/>
    </location>
    <ligand>
        <name>Mg(2+)</name>
        <dbReference type="ChEBI" id="CHEBI:18420"/>
    </ligand>
</feature>
<dbReference type="InterPro" id="IPR029017">
    <property type="entry name" value="Enolase-like_N"/>
</dbReference>
<accession>A0A933L1I8</accession>
<dbReference type="SMART" id="SM01192">
    <property type="entry name" value="Enolase_C"/>
    <property type="match status" value="1"/>
</dbReference>
<evidence type="ECO:0000256" key="11">
    <source>
        <dbReference type="PIRSR" id="PIRSR001400-1"/>
    </source>
</evidence>
<name>A0A933L1I8_9HYPH</name>
<organism evidence="16 17">
    <name type="scientific">Devosia nanyangense</name>
    <dbReference type="NCBI Taxonomy" id="1228055"/>
    <lineage>
        <taxon>Bacteria</taxon>
        <taxon>Pseudomonadati</taxon>
        <taxon>Pseudomonadota</taxon>
        <taxon>Alphaproteobacteria</taxon>
        <taxon>Hyphomicrobiales</taxon>
        <taxon>Devosiaceae</taxon>
        <taxon>Devosia</taxon>
    </lineage>
</organism>
<feature type="domain" description="Enolase C-terminal TIM barrel" evidence="14">
    <location>
        <begin position="144"/>
        <end position="423"/>
    </location>
</feature>
<dbReference type="Gene3D" id="3.20.20.120">
    <property type="entry name" value="Enolase-like C-terminal domain"/>
    <property type="match status" value="1"/>
</dbReference>
<dbReference type="GO" id="GO:0009986">
    <property type="term" value="C:cell surface"/>
    <property type="evidence" value="ECO:0007669"/>
    <property type="project" value="UniProtKB-SubCell"/>
</dbReference>
<keyword evidence="8 10" id="KW-0456">Lyase</keyword>
<evidence type="ECO:0000256" key="8">
    <source>
        <dbReference type="ARBA" id="ARBA00023239"/>
    </source>
</evidence>
<dbReference type="GO" id="GO:0004634">
    <property type="term" value="F:phosphopyruvate hydratase activity"/>
    <property type="evidence" value="ECO:0007669"/>
    <property type="project" value="UniProtKB-UniRule"/>
</dbReference>
<dbReference type="InterPro" id="IPR020810">
    <property type="entry name" value="Enolase_C"/>
</dbReference>
<keyword evidence="7 10" id="KW-0324">Glycolysis</keyword>
<evidence type="ECO:0000313" key="16">
    <source>
        <dbReference type="EMBL" id="MBI4921482.1"/>
    </source>
</evidence>
<proteinExistence type="inferred from homology"/>
<evidence type="ECO:0000256" key="12">
    <source>
        <dbReference type="PIRSR" id="PIRSR001400-3"/>
    </source>
</evidence>
<feature type="binding site" evidence="10">
    <location>
        <position position="342"/>
    </location>
    <ligand>
        <name>(2R)-2-phosphoglycerate</name>
        <dbReference type="ChEBI" id="CHEBI:58289"/>
    </ligand>
</feature>
<gene>
    <name evidence="10 16" type="primary">eno</name>
    <name evidence="16" type="ORF">HY834_07005</name>
</gene>
<feature type="binding site" evidence="10">
    <location>
        <position position="371"/>
    </location>
    <ligand>
        <name>(2R)-2-phosphoglycerate</name>
        <dbReference type="ChEBI" id="CHEBI:58289"/>
    </ligand>
</feature>
<evidence type="ECO:0000313" key="17">
    <source>
        <dbReference type="Proteomes" id="UP000782610"/>
    </source>
</evidence>
<feature type="binding site" evidence="10 12">
    <location>
        <position position="290"/>
    </location>
    <ligand>
        <name>Mg(2+)</name>
        <dbReference type="ChEBI" id="CHEBI:18420"/>
    </ligand>
</feature>
<dbReference type="Proteomes" id="UP000782610">
    <property type="component" value="Unassembled WGS sequence"/>
</dbReference>
<evidence type="ECO:0000256" key="3">
    <source>
        <dbReference type="ARBA" id="ARBA00012058"/>
    </source>
</evidence>
<dbReference type="GO" id="GO:0000015">
    <property type="term" value="C:phosphopyruvate hydratase complex"/>
    <property type="evidence" value="ECO:0007669"/>
    <property type="project" value="InterPro"/>
</dbReference>
<evidence type="ECO:0000256" key="10">
    <source>
        <dbReference type="HAMAP-Rule" id="MF_00318"/>
    </source>
</evidence>
<dbReference type="EC" id="4.2.1.11" evidence="3 10"/>
<dbReference type="Gene3D" id="3.30.390.10">
    <property type="entry name" value="Enolase-like, N-terminal domain"/>
    <property type="match status" value="1"/>
</dbReference>
<dbReference type="InterPro" id="IPR020811">
    <property type="entry name" value="Enolase_N"/>
</dbReference>
<keyword evidence="10 12" id="KW-0479">Metal-binding</keyword>
<sequence length="436" mass="45922">MNTEIVDIVARQVWDSRGRPTIEVEVALASGHRGRAIAPSGASTGSREALDRRDGGKRLGGFGVGLAIAAVNGEIAQRLSGMDATAQRDIDAALIALDGTPQKSRLGGNAIVATSLAVAWAAAAGTGQPLWRHLRAVAGLDQATPHIATPMIQIFGGGRHADGRVDMQDFMVICPGAKSFADALEMTAEIYLAAQSLMKSRGKLSGLADEGGLWPAFDTNEQALDALVRAIDMAGLSAPRDVAIALDVAASEFSDGRGYRLALENRVLSSSEWIEILVRWCDAFPIVSIEDPAGEDDDAGFTEATRRLGGRIQIVGDDYLTTSAGRIAKAAARGAGNAALLKVNQCGTISELIAASATARRAGWNTVQSGRSGESEDVSLAHLAVGLMSDQIKVGSIARSERTAKWNEMLRIEEQFGAGAFRRFRIPAPREVAAQP</sequence>
<comment type="cofactor">
    <cofactor evidence="10">
        <name>Mg(2+)</name>
        <dbReference type="ChEBI" id="CHEBI:18420"/>
    </cofactor>
    <text evidence="10">Binds a second Mg(2+) ion via substrate during catalysis.</text>
</comment>
<dbReference type="SUPFAM" id="SSF54826">
    <property type="entry name" value="Enolase N-terminal domain-like"/>
    <property type="match status" value="1"/>
</dbReference>
<feature type="active site" description="Proton acceptor" evidence="10 11">
    <location>
        <position position="342"/>
    </location>
</feature>
<protein>
    <recommendedName>
        <fullName evidence="4 10">Enolase</fullName>
        <ecNumber evidence="3 10">4.2.1.11</ecNumber>
    </recommendedName>
    <alternativeName>
        <fullName evidence="10">2-phospho-D-glycerate hydro-lyase</fullName>
    </alternativeName>
    <alternativeName>
        <fullName evidence="10">2-phosphoglycerate dehydratase</fullName>
    </alternativeName>
</protein>
<feature type="active site" description="Proton donor" evidence="10 11">
    <location>
        <position position="210"/>
    </location>
</feature>
<keyword evidence="6 10" id="KW-0460">Magnesium</keyword>
<comment type="function">
    <text evidence="9 10">Catalyzes the reversible conversion of 2-phosphoglycerate (2-PG) into phosphoenolpyruvate (PEP). It is essential for the degradation of carbohydrates via glycolysis.</text>
</comment>